<feature type="region of interest" description="Disordered" evidence="1">
    <location>
        <begin position="92"/>
        <end position="306"/>
    </location>
</feature>
<organism evidence="2 3">
    <name type="scientific">Paraphaeosphaeria minitans</name>
    <dbReference type="NCBI Taxonomy" id="565426"/>
    <lineage>
        <taxon>Eukaryota</taxon>
        <taxon>Fungi</taxon>
        <taxon>Dikarya</taxon>
        <taxon>Ascomycota</taxon>
        <taxon>Pezizomycotina</taxon>
        <taxon>Dothideomycetes</taxon>
        <taxon>Pleosporomycetidae</taxon>
        <taxon>Pleosporales</taxon>
        <taxon>Massarineae</taxon>
        <taxon>Didymosphaeriaceae</taxon>
        <taxon>Paraphaeosphaeria</taxon>
    </lineage>
</organism>
<protein>
    <submittedName>
        <fullName evidence="2">Uncharacterized protein</fullName>
    </submittedName>
</protein>
<feature type="compositionally biased region" description="Basic and acidic residues" evidence="1">
    <location>
        <begin position="235"/>
        <end position="258"/>
    </location>
</feature>
<dbReference type="OrthoDB" id="3783969at2759"/>
<evidence type="ECO:0000313" key="2">
    <source>
        <dbReference type="EMBL" id="KAF9733235.1"/>
    </source>
</evidence>
<name>A0A9P6GF81_9PLEO</name>
<proteinExistence type="predicted"/>
<sequence length="343" mass="37799">MCYALLTTCHTCTWLLHVTYPRCSHAKAYALDPAACPHRMRRRYKASGLCSACKHDDAPSPATREDGGKQSLSVTPCEVRIAFRDTEVGAVEQRDRVGGMESKLPARKQSMKRKESVERDQDKGARKIRARKGVVQSREGRVGGDDSDGDGDVYIDSPSASASVSSASSGASLGDEALLPRKHKAGARPGPRALPKARGQKRRRKRSPGVLERLPMEGGGVAKKRGRPPKVKIVWPDRIDAGEFEQAEREQKANEQKGRVGQRPVSKTRKIEKQPMFGGEVKSYKRPIPTYHEPSRDQSQTYVSKAPELVGASMPSYTSGTDELGDLARIIALEAAKREKKWR</sequence>
<feature type="compositionally biased region" description="Low complexity" evidence="1">
    <location>
        <begin position="157"/>
        <end position="172"/>
    </location>
</feature>
<keyword evidence="3" id="KW-1185">Reference proteome</keyword>
<feature type="compositionally biased region" description="Basic and acidic residues" evidence="1">
    <location>
        <begin position="112"/>
        <end position="125"/>
    </location>
</feature>
<dbReference type="Proteomes" id="UP000756921">
    <property type="component" value="Unassembled WGS sequence"/>
</dbReference>
<evidence type="ECO:0000313" key="3">
    <source>
        <dbReference type="Proteomes" id="UP000756921"/>
    </source>
</evidence>
<dbReference type="EMBL" id="WJXW01000009">
    <property type="protein sequence ID" value="KAF9733235.1"/>
    <property type="molecule type" value="Genomic_DNA"/>
</dbReference>
<gene>
    <name evidence="2" type="ORF">PMIN01_08918</name>
</gene>
<feature type="compositionally biased region" description="Basic residues" evidence="1">
    <location>
        <begin position="198"/>
        <end position="207"/>
    </location>
</feature>
<dbReference type="AlphaFoldDB" id="A0A9P6GF81"/>
<evidence type="ECO:0000256" key="1">
    <source>
        <dbReference type="SAM" id="MobiDB-lite"/>
    </source>
</evidence>
<comment type="caution">
    <text evidence="2">The sequence shown here is derived from an EMBL/GenBank/DDBJ whole genome shotgun (WGS) entry which is preliminary data.</text>
</comment>
<accession>A0A9P6GF81</accession>
<reference evidence="2" key="1">
    <citation type="journal article" date="2020" name="Mol. Plant Microbe Interact.">
        <title>Genome Sequence of the Biocontrol Agent Coniothyrium minitans strain Conio (IMI 134523).</title>
        <authorList>
            <person name="Patel D."/>
            <person name="Shittu T.A."/>
            <person name="Baroncelli R."/>
            <person name="Muthumeenakshi S."/>
            <person name="Osborne T.H."/>
            <person name="Janganan T.K."/>
            <person name="Sreenivasaprasad S."/>
        </authorList>
    </citation>
    <scope>NUCLEOTIDE SEQUENCE</scope>
    <source>
        <strain evidence="2">Conio</strain>
    </source>
</reference>